<keyword evidence="2" id="KW-1185">Reference proteome</keyword>
<dbReference type="Gene3D" id="3.30.420.10">
    <property type="entry name" value="Ribonuclease H-like superfamily/Ribonuclease H"/>
    <property type="match status" value="1"/>
</dbReference>
<proteinExistence type="predicted"/>
<evidence type="ECO:0000313" key="2">
    <source>
        <dbReference type="Proteomes" id="UP001221757"/>
    </source>
</evidence>
<dbReference type="InterPro" id="IPR036397">
    <property type="entry name" value="RNaseH_sf"/>
</dbReference>
<reference evidence="1" key="1">
    <citation type="submission" date="2023-03" db="EMBL/GenBank/DDBJ databases">
        <title>Massive genome expansion in bonnet fungi (Mycena s.s.) driven by repeated elements and novel gene families across ecological guilds.</title>
        <authorList>
            <consortium name="Lawrence Berkeley National Laboratory"/>
            <person name="Harder C.B."/>
            <person name="Miyauchi S."/>
            <person name="Viragh M."/>
            <person name="Kuo A."/>
            <person name="Thoen E."/>
            <person name="Andreopoulos B."/>
            <person name="Lu D."/>
            <person name="Skrede I."/>
            <person name="Drula E."/>
            <person name="Henrissat B."/>
            <person name="Morin E."/>
            <person name="Kohler A."/>
            <person name="Barry K."/>
            <person name="LaButti K."/>
            <person name="Morin E."/>
            <person name="Salamov A."/>
            <person name="Lipzen A."/>
            <person name="Mereny Z."/>
            <person name="Hegedus B."/>
            <person name="Baldrian P."/>
            <person name="Stursova M."/>
            <person name="Weitz H."/>
            <person name="Taylor A."/>
            <person name="Grigoriev I.V."/>
            <person name="Nagy L.G."/>
            <person name="Martin F."/>
            <person name="Kauserud H."/>
        </authorList>
    </citation>
    <scope>NUCLEOTIDE SEQUENCE</scope>
    <source>
        <strain evidence="1">CBHHK067</strain>
    </source>
</reference>
<evidence type="ECO:0008006" key="3">
    <source>
        <dbReference type="Google" id="ProtNLM"/>
    </source>
</evidence>
<comment type="caution">
    <text evidence="1">The sequence shown here is derived from an EMBL/GenBank/DDBJ whole genome shotgun (WGS) entry which is preliminary data.</text>
</comment>
<evidence type="ECO:0000313" key="1">
    <source>
        <dbReference type="EMBL" id="KAJ7710370.1"/>
    </source>
</evidence>
<dbReference type="Proteomes" id="UP001221757">
    <property type="component" value="Unassembled WGS sequence"/>
</dbReference>
<dbReference type="GO" id="GO:0003676">
    <property type="term" value="F:nucleic acid binding"/>
    <property type="evidence" value="ECO:0007669"/>
    <property type="project" value="InterPro"/>
</dbReference>
<dbReference type="SUPFAM" id="SSF53098">
    <property type="entry name" value="Ribonuclease H-like"/>
    <property type="match status" value="1"/>
</dbReference>
<protein>
    <recommendedName>
        <fullName evidence="3">3'-5' exonuclease domain-containing protein</fullName>
    </recommendedName>
</protein>
<sequence length="256" mass="28833">MAEAEVDARLRPVVSGFVGFDMEWTLRTKAAHEIEALADTHSSTKQLFAYRQKRAREYADTEGGMPIDWDNAATCLFQIATETDVFIVEIRKIKGRIETEHVVKIVMGLGDNRTIFEDFGCNSRNFVDVGIMIRLAYPNPYAATSGPVSLKVCVQDVLGLVVENKEKAGKVKWDGELDNTDIEYAGLDAQAARNVYIQLLLPLRRKEQSLGRIIPDDWFMFHFIDGMPTRIAKNQNGGLCPSSYTHEINEIWDGND</sequence>
<name>A0AAD7H2E3_MYCRO</name>
<accession>A0AAD7H2E3</accession>
<gene>
    <name evidence="1" type="ORF">B0H17DRAFT_1190122</name>
</gene>
<dbReference type="InterPro" id="IPR012337">
    <property type="entry name" value="RNaseH-like_sf"/>
</dbReference>
<organism evidence="1 2">
    <name type="scientific">Mycena rosella</name>
    <name type="common">Pink bonnet</name>
    <name type="synonym">Agaricus rosellus</name>
    <dbReference type="NCBI Taxonomy" id="1033263"/>
    <lineage>
        <taxon>Eukaryota</taxon>
        <taxon>Fungi</taxon>
        <taxon>Dikarya</taxon>
        <taxon>Basidiomycota</taxon>
        <taxon>Agaricomycotina</taxon>
        <taxon>Agaricomycetes</taxon>
        <taxon>Agaricomycetidae</taxon>
        <taxon>Agaricales</taxon>
        <taxon>Marasmiineae</taxon>
        <taxon>Mycenaceae</taxon>
        <taxon>Mycena</taxon>
    </lineage>
</organism>
<dbReference type="AlphaFoldDB" id="A0AAD7H2E3"/>
<dbReference type="EMBL" id="JARKIE010000001">
    <property type="protein sequence ID" value="KAJ7710370.1"/>
    <property type="molecule type" value="Genomic_DNA"/>
</dbReference>